<evidence type="ECO:0000313" key="6">
    <source>
        <dbReference type="EMBL" id="QIW98704.1"/>
    </source>
</evidence>
<dbReference type="OrthoDB" id="428159at2759"/>
<reference evidence="6 7" key="1">
    <citation type="journal article" date="2016" name="Sci. Rep.">
        <title>Peltaster fructicola genome reveals evolution from an invasive phytopathogen to an ectophytic parasite.</title>
        <authorList>
            <person name="Xu C."/>
            <person name="Chen H."/>
            <person name="Gleason M.L."/>
            <person name="Xu J.R."/>
            <person name="Liu H."/>
            <person name="Zhang R."/>
            <person name="Sun G."/>
        </authorList>
    </citation>
    <scope>NUCLEOTIDE SEQUENCE [LARGE SCALE GENOMIC DNA]</scope>
    <source>
        <strain evidence="6 7">LNHT1506</strain>
    </source>
</reference>
<feature type="compositionally biased region" description="Basic and acidic residues" evidence="4">
    <location>
        <begin position="577"/>
        <end position="586"/>
    </location>
</feature>
<dbReference type="Proteomes" id="UP000503462">
    <property type="component" value="Chromosome 3"/>
</dbReference>
<dbReference type="GO" id="GO:0006623">
    <property type="term" value="P:protein targeting to vacuole"/>
    <property type="evidence" value="ECO:0007669"/>
    <property type="project" value="TreeGrafter"/>
</dbReference>
<evidence type="ECO:0000256" key="3">
    <source>
        <dbReference type="SAM" id="Coils"/>
    </source>
</evidence>
<organism evidence="6 7">
    <name type="scientific">Peltaster fructicola</name>
    <dbReference type="NCBI Taxonomy" id="286661"/>
    <lineage>
        <taxon>Eukaryota</taxon>
        <taxon>Fungi</taxon>
        <taxon>Dikarya</taxon>
        <taxon>Ascomycota</taxon>
        <taxon>Pezizomycotina</taxon>
        <taxon>Dothideomycetes</taxon>
        <taxon>Dothideomycetes incertae sedis</taxon>
        <taxon>Peltaster</taxon>
    </lineage>
</organism>
<dbReference type="InterPro" id="IPR026854">
    <property type="entry name" value="VPS13_N"/>
</dbReference>
<dbReference type="AlphaFoldDB" id="A0A6H0XVM2"/>
<dbReference type="EMBL" id="CP051141">
    <property type="protein sequence ID" value="QIW98704.1"/>
    <property type="molecule type" value="Genomic_DNA"/>
</dbReference>
<feature type="region of interest" description="Disordered" evidence="4">
    <location>
        <begin position="561"/>
        <end position="589"/>
    </location>
</feature>
<keyword evidence="3" id="KW-0175">Coiled coil</keyword>
<keyword evidence="2" id="KW-0813">Transport</keyword>
<keyword evidence="7" id="KW-1185">Reference proteome</keyword>
<evidence type="ECO:0000256" key="2">
    <source>
        <dbReference type="ARBA" id="ARBA00022448"/>
    </source>
</evidence>
<dbReference type="GO" id="GO:0007005">
    <property type="term" value="P:mitochondrion organization"/>
    <property type="evidence" value="ECO:0007669"/>
    <property type="project" value="TreeGrafter"/>
</dbReference>
<dbReference type="GO" id="GO:0045324">
    <property type="term" value="P:late endosome to vacuole transport"/>
    <property type="evidence" value="ECO:0007669"/>
    <property type="project" value="TreeGrafter"/>
</dbReference>
<protein>
    <recommendedName>
        <fullName evidence="5">Chorein N-terminal domain-containing protein</fullName>
    </recommendedName>
</protein>
<proteinExistence type="inferred from homology"/>
<dbReference type="PANTHER" id="PTHR16166:SF93">
    <property type="entry name" value="INTERMEMBRANE LIPID TRANSFER PROTEIN VPS13"/>
    <property type="match status" value="1"/>
</dbReference>
<gene>
    <name evidence="6" type="ORF">AMS68_004222</name>
</gene>
<evidence type="ECO:0000256" key="4">
    <source>
        <dbReference type="SAM" id="MobiDB-lite"/>
    </source>
</evidence>
<dbReference type="InterPro" id="IPR026847">
    <property type="entry name" value="VPS13"/>
</dbReference>
<feature type="domain" description="Chorein N-terminal" evidence="5">
    <location>
        <begin position="2"/>
        <end position="603"/>
    </location>
</feature>
<feature type="coiled-coil region" evidence="3">
    <location>
        <begin position="98"/>
        <end position="135"/>
    </location>
</feature>
<dbReference type="Pfam" id="PF12624">
    <property type="entry name" value="VPS13_N"/>
    <property type="match status" value="1"/>
</dbReference>
<feature type="compositionally biased region" description="Basic and acidic residues" evidence="4">
    <location>
        <begin position="561"/>
        <end position="570"/>
    </location>
</feature>
<evidence type="ECO:0000313" key="7">
    <source>
        <dbReference type="Proteomes" id="UP000503462"/>
    </source>
</evidence>
<dbReference type="GO" id="GO:0045053">
    <property type="term" value="P:protein retention in Golgi apparatus"/>
    <property type="evidence" value="ECO:0007669"/>
    <property type="project" value="TreeGrafter"/>
</dbReference>
<evidence type="ECO:0000259" key="5">
    <source>
        <dbReference type="Pfam" id="PF12624"/>
    </source>
</evidence>
<comment type="similarity">
    <text evidence="1">Belongs to the VPS13 family.</text>
</comment>
<evidence type="ECO:0000256" key="1">
    <source>
        <dbReference type="ARBA" id="ARBA00006545"/>
    </source>
</evidence>
<sequence>MVLESLVANLLNRFLGMYVRNFDPKQLNVGIWSGDVKLRDLELRREALDQFHLPLNVVEGHISSLVLQIPWSNLRGKPVSINIEDVFLLAAPKEDQEYDAEEEDRRAHAVKMEKLESAELLKERDTANMSKEEQQKNQTFTAALTQTIIDNVQIQIKNVHIRYEDAISYPGHPFAAGLTLRELSAVSTDENWRPTWIQSSSGTTHKLATLGSLAVYWDTDTELISDGTGEKDAHEQGIDHGDIVQKFRDMILKSDSPEIDKHQYILKPVSGRAGLEMDKTGKNDRPKMKARLLFNELGFLLDDHQYRDALMLVDLFHYFIRHQEHRRFQPRASPKEDPRAWFKFAGKAVLDRIHDRNRRWTWDYFKERRDDRLRYIELFKKKKKEEKLTPDETRELDTLEKKWTYDDLRFWRSLGRNQLRKENIGVKKQAPRTWGSYIWGGASQQESADDSQMSDEQRKELYSAIDFDEKKQISDTVDVPKEVIKLQVDMSLKTGSFTLRRDPHGKKTDMLRLLFDDFSVEFLQRTDSMLADLSLGGMRLYDGSTPGNLFEQMLHVKGKPDIPDSKRVVEVSDDDKTEGLEEKVDTTSEDEPFFSLQFESNPWTAGQTQH</sequence>
<name>A0A6H0XVM2_9PEZI</name>
<accession>A0A6H0XVM2</accession>
<dbReference type="PANTHER" id="PTHR16166">
    <property type="entry name" value="VACUOLAR PROTEIN SORTING-ASSOCIATED PROTEIN VPS13"/>
    <property type="match status" value="1"/>
</dbReference>